<evidence type="ECO:0000313" key="4">
    <source>
        <dbReference type="Proteomes" id="UP000053660"/>
    </source>
</evidence>
<organism evidence="3 4">
    <name type="scientific">Oesophagostomum dentatum</name>
    <name type="common">Nodular worm</name>
    <dbReference type="NCBI Taxonomy" id="61180"/>
    <lineage>
        <taxon>Eukaryota</taxon>
        <taxon>Metazoa</taxon>
        <taxon>Ecdysozoa</taxon>
        <taxon>Nematoda</taxon>
        <taxon>Chromadorea</taxon>
        <taxon>Rhabditida</taxon>
        <taxon>Rhabditina</taxon>
        <taxon>Rhabditomorpha</taxon>
        <taxon>Strongyloidea</taxon>
        <taxon>Strongylidae</taxon>
        <taxon>Oesophagostomum</taxon>
    </lineage>
</organism>
<accession>A0A0B1TCM7</accession>
<reference evidence="3 4" key="1">
    <citation type="submission" date="2014-03" db="EMBL/GenBank/DDBJ databases">
        <title>Draft genome of the hookworm Oesophagostomum dentatum.</title>
        <authorList>
            <person name="Mitreva M."/>
        </authorList>
    </citation>
    <scope>NUCLEOTIDE SEQUENCE [LARGE SCALE GENOMIC DNA]</scope>
    <source>
        <strain evidence="3 4">OD-Hann</strain>
    </source>
</reference>
<evidence type="ECO:0000313" key="3">
    <source>
        <dbReference type="EMBL" id="KHJ95034.1"/>
    </source>
</evidence>
<feature type="signal peptide" evidence="2">
    <location>
        <begin position="1"/>
        <end position="16"/>
    </location>
</feature>
<feature type="region of interest" description="Disordered" evidence="1">
    <location>
        <begin position="113"/>
        <end position="183"/>
    </location>
</feature>
<dbReference type="OrthoDB" id="5867623at2759"/>
<protein>
    <submittedName>
        <fullName evidence="3">Uncharacterized protein</fullName>
    </submittedName>
</protein>
<dbReference type="AlphaFoldDB" id="A0A0B1TCM7"/>
<feature type="compositionally biased region" description="Low complexity" evidence="1">
    <location>
        <begin position="113"/>
        <end position="139"/>
    </location>
</feature>
<feature type="compositionally biased region" description="Basic and acidic residues" evidence="1">
    <location>
        <begin position="151"/>
        <end position="167"/>
    </location>
</feature>
<proteinExistence type="predicted"/>
<keyword evidence="2" id="KW-0732">Signal</keyword>
<feature type="chain" id="PRO_5005422568" evidence="2">
    <location>
        <begin position="17"/>
        <end position="207"/>
    </location>
</feature>
<name>A0A0B1TCM7_OESDE</name>
<feature type="compositionally biased region" description="Low complexity" evidence="1">
    <location>
        <begin position="168"/>
        <end position="178"/>
    </location>
</feature>
<evidence type="ECO:0000256" key="2">
    <source>
        <dbReference type="SAM" id="SignalP"/>
    </source>
</evidence>
<dbReference type="Proteomes" id="UP000053660">
    <property type="component" value="Unassembled WGS sequence"/>
</dbReference>
<keyword evidence="4" id="KW-1185">Reference proteome</keyword>
<sequence>MRHLLLSSILWVMSRAMQKPDLYVWLEQNSYICKFYQSYYFHRDPSLFGSSLPHFVTADESKQFACDCGDPLVSRMACARHASEPPVCHEIPDICMREYSILFTEFNDRLSEPLTTRPITTTTTTEPPTTTTTEFTTTTGRQFVQLVVNKPENKNSTEENGNEKKESSSSPQPTKPTTADLMFSSSQNAIEFLRKKLEQLEARLMER</sequence>
<gene>
    <name evidence="3" type="ORF">OESDEN_05033</name>
</gene>
<dbReference type="EMBL" id="KN550107">
    <property type="protein sequence ID" value="KHJ95034.1"/>
    <property type="molecule type" value="Genomic_DNA"/>
</dbReference>
<evidence type="ECO:0000256" key="1">
    <source>
        <dbReference type="SAM" id="MobiDB-lite"/>
    </source>
</evidence>